<evidence type="ECO:0000259" key="22">
    <source>
        <dbReference type="SMART" id="SM00235"/>
    </source>
</evidence>
<feature type="binding site" evidence="17">
    <location>
        <position position="235"/>
    </location>
    <ligand>
        <name>Zn(2+)</name>
        <dbReference type="ChEBI" id="CHEBI:29105"/>
        <label>2</label>
        <note>catalytic</note>
    </ligand>
</feature>
<feature type="binding site" evidence="17">
    <location>
        <position position="430"/>
    </location>
    <ligand>
        <name>Ca(2+)</name>
        <dbReference type="ChEBI" id="CHEBI:29108"/>
        <label>4</label>
    </ligand>
</feature>
<dbReference type="Pfam" id="PF00413">
    <property type="entry name" value="Peptidase_M10"/>
    <property type="match status" value="1"/>
</dbReference>
<dbReference type="AlphaFoldDB" id="A0A8D0GDG0"/>
<feature type="binding site" evidence="17">
    <location>
        <position position="122"/>
    </location>
    <ligand>
        <name>Ca(2+)</name>
        <dbReference type="ChEBI" id="CHEBI:29108"/>
        <label>1</label>
    </ligand>
</feature>
<keyword evidence="14 18" id="KW-1015">Disulfide bond</keyword>
<feature type="chain" id="PRO_5034548284" description="Peptidase metallopeptidase domain-containing protein" evidence="21">
    <location>
        <begin position="18"/>
        <end position="469"/>
    </location>
</feature>
<dbReference type="InterPro" id="IPR001818">
    <property type="entry name" value="Pept_M10_metallopeptidase"/>
</dbReference>
<dbReference type="InterPro" id="IPR033739">
    <property type="entry name" value="M10A_MMP"/>
</dbReference>
<keyword evidence="7 21" id="KW-0732">Signal</keyword>
<feature type="binding site" evidence="17">
    <location>
        <position position="335"/>
    </location>
    <ligand>
        <name>Ca(2+)</name>
        <dbReference type="ChEBI" id="CHEBI:29108"/>
        <label>5</label>
    </ligand>
</feature>
<evidence type="ECO:0000256" key="9">
    <source>
        <dbReference type="ARBA" id="ARBA00022801"/>
    </source>
</evidence>
<dbReference type="SMART" id="SM00235">
    <property type="entry name" value="ZnMc"/>
    <property type="match status" value="1"/>
</dbReference>
<feature type="binding site" evidence="16">
    <location>
        <position position="217"/>
    </location>
    <ligand>
        <name>Zn(2+)</name>
        <dbReference type="ChEBI" id="CHEBI:29105"/>
        <label>2</label>
        <note>catalytic</note>
    </ligand>
</feature>
<dbReference type="CDD" id="cd04278">
    <property type="entry name" value="ZnMc_MMP"/>
    <property type="match status" value="1"/>
</dbReference>
<evidence type="ECO:0000256" key="12">
    <source>
        <dbReference type="ARBA" id="ARBA00023049"/>
    </source>
</evidence>
<feature type="short sequence motif" description="Cysteine switch" evidence="19">
    <location>
        <begin position="88"/>
        <end position="95"/>
    </location>
</feature>
<keyword evidence="3" id="KW-0964">Secreted</keyword>
<accession>A0A8D0GDG0</accession>
<protein>
    <recommendedName>
        <fullName evidence="22">Peptidase metallopeptidase domain-containing protein</fullName>
    </recommendedName>
</protein>
<sequence length="469" mass="53658">MKRLPFLMALCVAFSHALPVIPEKEEDTQFAQKYLENYYNLKREGTLVFRTKDTTKLMADKIKEMQAFFGLQVTGKLDSNTLEMMQKPRCGIPDVGQYSTFPGSPKWLKKDLTYRILNYTPDMEPDDVDTAIERAWKVWSDVTPLTFTKVHGGNADIMISFVSGYHNDFNPFDGPHGMLAHAYAPSNSPIGGDAHFDEDEDWAKDFQGYNLFLVAAHEFGHSLGLGHSHVFGALMYPTYIPTDISNFRLHPDDIAGIHNLYDKPTISTSSTQAPTSAPTSMCDPHLTFDAITTLRGEILFFKDSSFWRKRDRYPGIEKNLISEFWPNLPSGIQSAYEVYDKDIVYLFKGHQYWAVRGVDLLPGFPKDIHTLDFPKSVKRIDAAVYNGDTKKTYFFSGHSYWSYDEVSKSMEKGYPRQIVSDFPRIGQRVDAAFYHKGYFYFFHGSKQYEIDPKSKKVVRALASNSWFDC</sequence>
<feature type="signal peptide" evidence="21">
    <location>
        <begin position="1"/>
        <end position="17"/>
    </location>
</feature>
<dbReference type="Proteomes" id="UP000694392">
    <property type="component" value="Unplaced"/>
</dbReference>
<evidence type="ECO:0000313" key="23">
    <source>
        <dbReference type="Ensembl" id="ENSSPUP00000005124.1"/>
    </source>
</evidence>
<evidence type="ECO:0000256" key="15">
    <source>
        <dbReference type="PIRSR" id="PIRSR001191-1"/>
    </source>
</evidence>
<feature type="binding site" evidence="17">
    <location>
        <position position="191"/>
    </location>
    <ligand>
        <name>Ca(2+)</name>
        <dbReference type="ChEBI" id="CHEBI:29108"/>
        <label>2</label>
    </ligand>
</feature>
<dbReference type="InterPro" id="IPR021190">
    <property type="entry name" value="Pept_M10A"/>
</dbReference>
<feature type="active site" evidence="15">
    <location>
        <position position="218"/>
    </location>
</feature>
<evidence type="ECO:0000256" key="8">
    <source>
        <dbReference type="ARBA" id="ARBA00022737"/>
    </source>
</evidence>
<feature type="binding site" evidence="17">
    <location>
        <position position="383"/>
    </location>
    <ligand>
        <name>Ca(2+)</name>
        <dbReference type="ChEBI" id="CHEBI:29108"/>
        <label>5</label>
    </ligand>
</feature>
<dbReference type="InterPro" id="IPR002477">
    <property type="entry name" value="Peptidoglycan-bd-like"/>
</dbReference>
<evidence type="ECO:0000256" key="11">
    <source>
        <dbReference type="ARBA" id="ARBA00022837"/>
    </source>
</evidence>
<evidence type="ECO:0000256" key="16">
    <source>
        <dbReference type="PIRSR" id="PIRSR001191-2"/>
    </source>
</evidence>
<dbReference type="SUPFAM" id="SSF55486">
    <property type="entry name" value="Metalloproteases ('zincins'), catalytic domain"/>
    <property type="match status" value="1"/>
</dbReference>
<feature type="binding site" evidence="16">
    <location>
        <position position="221"/>
    </location>
    <ligand>
        <name>Zn(2+)</name>
        <dbReference type="ChEBI" id="CHEBI:29105"/>
        <label>2</label>
        <note>catalytic</note>
    </ligand>
</feature>
<evidence type="ECO:0000256" key="18">
    <source>
        <dbReference type="PIRSR" id="PIRSR621190-3"/>
    </source>
</evidence>
<feature type="binding site" evidence="17">
    <location>
        <position position="166"/>
    </location>
    <ligand>
        <name>Zn(2+)</name>
        <dbReference type="ChEBI" id="CHEBI:29105"/>
        <label>1</label>
    </ligand>
</feature>
<feature type="binding site" evidence="17">
    <location>
        <position position="195"/>
    </location>
    <ligand>
        <name>Zn(2+)</name>
        <dbReference type="ChEBI" id="CHEBI:29105"/>
        <label>1</label>
    </ligand>
</feature>
<dbReference type="PROSITE" id="PS51642">
    <property type="entry name" value="HEMOPEXIN_2"/>
    <property type="match status" value="4"/>
</dbReference>
<dbReference type="SMART" id="SM00120">
    <property type="entry name" value="HX"/>
    <property type="match status" value="4"/>
</dbReference>
<keyword evidence="8" id="KW-0677">Repeat</keyword>
<dbReference type="GO" id="GO:0030198">
    <property type="term" value="P:extracellular matrix organization"/>
    <property type="evidence" value="ECO:0007669"/>
    <property type="project" value="TreeGrafter"/>
</dbReference>
<dbReference type="GO" id="GO:0030574">
    <property type="term" value="P:collagen catabolic process"/>
    <property type="evidence" value="ECO:0007669"/>
    <property type="project" value="TreeGrafter"/>
</dbReference>
<feature type="repeat" description="Hemopexin" evidence="20">
    <location>
        <begin position="377"/>
        <end position="425"/>
    </location>
</feature>
<keyword evidence="24" id="KW-1185">Reference proteome</keyword>
<dbReference type="GO" id="GO:0008270">
    <property type="term" value="F:zinc ion binding"/>
    <property type="evidence" value="ECO:0007669"/>
    <property type="project" value="InterPro"/>
</dbReference>
<dbReference type="InterPro" id="IPR021158">
    <property type="entry name" value="Pept_M10A_Zn_BS"/>
</dbReference>
<feature type="binding site" evidence="17">
    <location>
        <position position="200"/>
    </location>
    <ligand>
        <name>Ca(2+)</name>
        <dbReference type="ChEBI" id="CHEBI:29108"/>
        <label>1</label>
    </ligand>
</feature>
<dbReference type="Gene3D" id="3.40.390.10">
    <property type="entry name" value="Collagenase (Catalytic Domain)"/>
    <property type="match status" value="1"/>
</dbReference>
<evidence type="ECO:0000256" key="1">
    <source>
        <dbReference type="ARBA" id="ARBA00004498"/>
    </source>
</evidence>
<feature type="disulfide bond" evidence="18">
    <location>
        <begin position="282"/>
        <end position="469"/>
    </location>
</feature>
<feature type="domain" description="Peptidase metallopeptidase" evidence="22">
    <location>
        <begin position="103"/>
        <end position="263"/>
    </location>
</feature>
<dbReference type="GeneTree" id="ENSGT00940000165562"/>
<feature type="binding site" evidence="17">
    <location>
        <position position="174"/>
    </location>
    <ligand>
        <name>Ca(2+)</name>
        <dbReference type="ChEBI" id="CHEBI:29108"/>
        <label>3</label>
    </ligand>
</feature>
<evidence type="ECO:0000256" key="13">
    <source>
        <dbReference type="ARBA" id="ARBA00023145"/>
    </source>
</evidence>
<keyword evidence="12" id="KW-0482">Metalloprotease</keyword>
<keyword evidence="10 16" id="KW-0862">Zinc</keyword>
<dbReference type="InterPro" id="IPR036365">
    <property type="entry name" value="PGBD-like_sf"/>
</dbReference>
<comment type="cofactor">
    <cofactor evidence="17">
        <name>Zn(2+)</name>
        <dbReference type="ChEBI" id="CHEBI:29105"/>
    </cofactor>
    <text evidence="17">Binds 2 Zn(2+) ions per subunit.</text>
</comment>
<dbReference type="PANTHER" id="PTHR10201">
    <property type="entry name" value="MATRIX METALLOPROTEINASE"/>
    <property type="match status" value="1"/>
</dbReference>
<dbReference type="Ensembl" id="ENSSPUT00000005448.1">
    <property type="protein sequence ID" value="ENSSPUP00000005124.1"/>
    <property type="gene ID" value="ENSSPUG00000003955.1"/>
</dbReference>
<dbReference type="SUPFAM" id="SSF50923">
    <property type="entry name" value="Hemopexin-like domain"/>
    <property type="match status" value="1"/>
</dbReference>
<evidence type="ECO:0000256" key="5">
    <source>
        <dbReference type="ARBA" id="ARBA00022670"/>
    </source>
</evidence>
<evidence type="ECO:0000256" key="2">
    <source>
        <dbReference type="ARBA" id="ARBA00010370"/>
    </source>
</evidence>
<name>A0A8D0GDG0_SPHPU</name>
<dbReference type="Gene3D" id="2.110.10.10">
    <property type="entry name" value="Hemopexin-like domain"/>
    <property type="match status" value="1"/>
</dbReference>
<comment type="cofactor">
    <cofactor evidence="17">
        <name>Ca(2+)</name>
        <dbReference type="ChEBI" id="CHEBI:29108"/>
    </cofactor>
    <text evidence="17">Can bind about 5 Ca(2+) ions per subunit.</text>
</comment>
<feature type="binding site" evidence="16">
    <location>
        <position position="227"/>
    </location>
    <ligand>
        <name>Zn(2+)</name>
        <dbReference type="ChEBI" id="CHEBI:29105"/>
        <label>2</label>
        <note>catalytic</note>
    </ligand>
</feature>
<dbReference type="CDD" id="cd00094">
    <property type="entry name" value="HX"/>
    <property type="match status" value="1"/>
</dbReference>
<dbReference type="InterPro" id="IPR024079">
    <property type="entry name" value="MetalloPept_cat_dom_sf"/>
</dbReference>
<dbReference type="InterPro" id="IPR000585">
    <property type="entry name" value="Hemopexin-like_dom"/>
</dbReference>
<dbReference type="OMA" id="ANIPINC"/>
<dbReference type="PANTHER" id="PTHR10201:SF267">
    <property type="entry name" value="MACROPHAGE METALLOELASTASE"/>
    <property type="match status" value="1"/>
</dbReference>
<feature type="binding site" evidence="17">
    <location>
        <position position="173"/>
    </location>
    <ligand>
        <name>Ca(2+)</name>
        <dbReference type="ChEBI" id="CHEBI:29108"/>
        <label>3</label>
    </ligand>
</feature>
<dbReference type="Pfam" id="PF01471">
    <property type="entry name" value="PG_binding_1"/>
    <property type="match status" value="1"/>
</dbReference>
<feature type="repeat" description="Hemopexin" evidence="20">
    <location>
        <begin position="329"/>
        <end position="375"/>
    </location>
</feature>
<feature type="binding site" evidence="17">
    <location>
        <position position="181"/>
    </location>
    <ligand>
        <name>Zn(2+)</name>
        <dbReference type="ChEBI" id="CHEBI:29105"/>
        <label>1</label>
    </ligand>
</feature>
<reference evidence="23" key="1">
    <citation type="submission" date="2025-08" db="UniProtKB">
        <authorList>
            <consortium name="Ensembl"/>
        </authorList>
    </citation>
    <scope>IDENTIFICATION</scope>
</reference>
<evidence type="ECO:0000256" key="17">
    <source>
        <dbReference type="PIRSR" id="PIRSR621190-2"/>
    </source>
</evidence>
<evidence type="ECO:0000256" key="10">
    <source>
        <dbReference type="ARBA" id="ARBA00022833"/>
    </source>
</evidence>
<evidence type="ECO:0000256" key="14">
    <source>
        <dbReference type="ARBA" id="ARBA00023157"/>
    </source>
</evidence>
<feature type="binding site" evidence="17">
    <location>
        <position position="156"/>
    </location>
    <ligand>
        <name>Ca(2+)</name>
        <dbReference type="ChEBI" id="CHEBI:29108"/>
        <label>2</label>
    </ligand>
</feature>
<evidence type="ECO:0000256" key="3">
    <source>
        <dbReference type="ARBA" id="ARBA00022525"/>
    </source>
</evidence>
<evidence type="ECO:0000256" key="6">
    <source>
        <dbReference type="ARBA" id="ARBA00022723"/>
    </source>
</evidence>
<evidence type="ECO:0000256" key="20">
    <source>
        <dbReference type="PROSITE-ProRule" id="PRU01011"/>
    </source>
</evidence>
<dbReference type="FunFam" id="2.110.10.10:FF:000002">
    <property type="entry name" value="Matrix metallopeptidase 3"/>
    <property type="match status" value="1"/>
</dbReference>
<dbReference type="Pfam" id="PF00045">
    <property type="entry name" value="Hemopexin"/>
    <property type="match status" value="4"/>
</dbReference>
<dbReference type="GO" id="GO:0004222">
    <property type="term" value="F:metalloendopeptidase activity"/>
    <property type="evidence" value="ECO:0007669"/>
    <property type="project" value="InterPro"/>
</dbReference>
<keyword evidence="9" id="KW-0378">Hydrolase</keyword>
<feature type="repeat" description="Hemopexin" evidence="20">
    <location>
        <begin position="426"/>
        <end position="469"/>
    </location>
</feature>
<evidence type="ECO:0000256" key="7">
    <source>
        <dbReference type="ARBA" id="ARBA00022729"/>
    </source>
</evidence>
<feature type="binding site" description="in inhibited form" evidence="17">
    <location>
        <position position="90"/>
    </location>
    <ligand>
        <name>Zn(2+)</name>
        <dbReference type="ChEBI" id="CHEBI:29105"/>
        <label>2</label>
        <note>catalytic</note>
    </ligand>
</feature>
<organism evidence="23 24">
    <name type="scientific">Sphenodon punctatus</name>
    <name type="common">Tuatara</name>
    <name type="synonym">Hatteria punctata</name>
    <dbReference type="NCBI Taxonomy" id="8508"/>
    <lineage>
        <taxon>Eukaryota</taxon>
        <taxon>Metazoa</taxon>
        <taxon>Chordata</taxon>
        <taxon>Craniata</taxon>
        <taxon>Vertebrata</taxon>
        <taxon>Euteleostomi</taxon>
        <taxon>Lepidosauria</taxon>
        <taxon>Sphenodontia</taxon>
        <taxon>Sphenodontidae</taxon>
        <taxon>Sphenodon</taxon>
    </lineage>
</organism>
<comment type="subcellular location">
    <subcellularLocation>
        <location evidence="1">Secreted</location>
        <location evidence="1">Extracellular space</location>
        <location evidence="1">Extracellular matrix</location>
    </subcellularLocation>
</comment>
<evidence type="ECO:0000256" key="4">
    <source>
        <dbReference type="ARBA" id="ARBA00022530"/>
    </source>
</evidence>
<dbReference type="SUPFAM" id="SSF47090">
    <property type="entry name" value="PGBD-like"/>
    <property type="match status" value="1"/>
</dbReference>
<dbReference type="InterPro" id="IPR018486">
    <property type="entry name" value="Hemopexin_CS"/>
</dbReference>
<feature type="binding site" evidence="17">
    <location>
        <position position="200"/>
    </location>
    <ligand>
        <name>Ca(2+)</name>
        <dbReference type="ChEBI" id="CHEBI:29108"/>
        <label>3</label>
    </ligand>
</feature>
<evidence type="ECO:0000256" key="19">
    <source>
        <dbReference type="PIRSR" id="PIRSR621190-5"/>
    </source>
</evidence>
<keyword evidence="4" id="KW-0272">Extracellular matrix</keyword>
<evidence type="ECO:0000256" key="21">
    <source>
        <dbReference type="SAM" id="SignalP"/>
    </source>
</evidence>
<dbReference type="InterPro" id="IPR036375">
    <property type="entry name" value="Hemopexin-like_dom_sf"/>
</dbReference>
<feature type="repeat" description="Hemopexin" evidence="20">
    <location>
        <begin position="279"/>
        <end position="328"/>
    </location>
</feature>
<feature type="binding site" evidence="17">
    <location>
        <position position="193"/>
    </location>
    <ligand>
        <name>Ca(2+)</name>
        <dbReference type="ChEBI" id="CHEBI:29108"/>
        <label>2</label>
    </ligand>
</feature>
<comment type="similarity">
    <text evidence="2">Belongs to the peptidase M10A family.</text>
</comment>
<keyword evidence="13" id="KW-0865">Zymogen</keyword>
<feature type="binding site" evidence="17">
    <location>
        <position position="291"/>
    </location>
    <ligand>
        <name>Ca(2+)</name>
        <dbReference type="ChEBI" id="CHEBI:29108"/>
        <label>5</label>
    </ligand>
</feature>
<dbReference type="PROSITE" id="PS00024">
    <property type="entry name" value="HEMOPEXIN"/>
    <property type="match status" value="1"/>
</dbReference>
<keyword evidence="11 17" id="KW-0106">Calcium</keyword>
<dbReference type="GO" id="GO:0006508">
    <property type="term" value="P:proteolysis"/>
    <property type="evidence" value="ECO:0007669"/>
    <property type="project" value="UniProtKB-KW"/>
</dbReference>
<dbReference type="FunFam" id="3.40.390.10:FF:000007">
    <property type="entry name" value="Collagenase 3"/>
    <property type="match status" value="1"/>
</dbReference>
<keyword evidence="5" id="KW-0645">Protease</keyword>
<keyword evidence="6 16" id="KW-0479">Metal-binding</keyword>
<dbReference type="InterPro" id="IPR006026">
    <property type="entry name" value="Peptidase_Metallo"/>
</dbReference>
<feature type="binding site" evidence="17">
    <location>
        <position position="289"/>
    </location>
    <ligand>
        <name>Ca(2+)</name>
        <dbReference type="ChEBI" id="CHEBI:29108"/>
        <label>4</label>
    </ligand>
</feature>
<dbReference type="PIRSF" id="PIRSF001191">
    <property type="entry name" value="Peptidase_M10A_matrix"/>
    <property type="match status" value="1"/>
</dbReference>
<evidence type="ECO:0000313" key="24">
    <source>
        <dbReference type="Proteomes" id="UP000694392"/>
    </source>
</evidence>
<dbReference type="GO" id="GO:0031012">
    <property type="term" value="C:extracellular matrix"/>
    <property type="evidence" value="ECO:0007669"/>
    <property type="project" value="InterPro"/>
</dbReference>
<dbReference type="PRINTS" id="PR00138">
    <property type="entry name" value="MATRIXIN"/>
</dbReference>
<proteinExistence type="inferred from homology"/>
<feature type="binding site" evidence="17">
    <location>
        <position position="197"/>
    </location>
    <ligand>
        <name>Ca(2+)</name>
        <dbReference type="ChEBI" id="CHEBI:29108"/>
        <label>3</label>
    </ligand>
</feature>
<feature type="binding site" evidence="17">
    <location>
        <position position="168"/>
    </location>
    <ligand>
        <name>Zn(2+)</name>
        <dbReference type="ChEBI" id="CHEBI:29105"/>
        <label>1</label>
    </ligand>
</feature>
<dbReference type="PROSITE" id="PS00546">
    <property type="entry name" value="CYSTEINE_SWITCH"/>
    <property type="match status" value="1"/>
</dbReference>
<dbReference type="InterPro" id="IPR018487">
    <property type="entry name" value="Hemopexin-like_repeat"/>
</dbReference>
<reference evidence="23" key="2">
    <citation type="submission" date="2025-09" db="UniProtKB">
        <authorList>
            <consortium name="Ensembl"/>
        </authorList>
    </citation>
    <scope>IDENTIFICATION</scope>
</reference>